<proteinExistence type="predicted"/>
<dbReference type="OrthoDB" id="4326086at2"/>
<protein>
    <submittedName>
        <fullName evidence="1">Uncharacterized protein</fullName>
    </submittedName>
</protein>
<gene>
    <name evidence="1" type="ORF">DDW44_07495</name>
</gene>
<evidence type="ECO:0000313" key="2">
    <source>
        <dbReference type="Proteomes" id="UP000244900"/>
    </source>
</evidence>
<evidence type="ECO:0000313" key="1">
    <source>
        <dbReference type="EMBL" id="AWI28648.1"/>
    </source>
</evidence>
<sequence>MSRRSASALVALGVLGAVGVLVWPASTAAVSEPQKPAARPFGAACSVYVEGSTATAHCHNPYLDTDRVQLHVECERWWDVDADSAPVDLGPTGRATLTERCWKEIRSVRVSHLRR</sequence>
<dbReference type="EMBL" id="CP029188">
    <property type="protein sequence ID" value="AWI28648.1"/>
    <property type="molecule type" value="Genomic_DNA"/>
</dbReference>
<accession>A0A2S1SQG3</accession>
<dbReference type="KEGG" id="stir:DDW44_07495"/>
<dbReference type="RefSeq" id="WP_108905938.1">
    <property type="nucleotide sequence ID" value="NZ_CP029188.1"/>
</dbReference>
<reference evidence="1 2" key="1">
    <citation type="submission" date="2018-05" db="EMBL/GenBank/DDBJ databases">
        <title>Complete genome sequence of sponge-derived Streptomyces sp. HNM0039.</title>
        <authorList>
            <person name="Huang X."/>
            <person name="Zhou S."/>
        </authorList>
    </citation>
    <scope>NUCLEOTIDE SEQUENCE [LARGE SCALE GENOMIC DNA]</scope>
    <source>
        <strain evidence="1 2">HNM0039</strain>
    </source>
</reference>
<organism evidence="1 2">
    <name type="scientific">Streptomyces tirandamycinicus</name>
    <dbReference type="NCBI Taxonomy" id="2174846"/>
    <lineage>
        <taxon>Bacteria</taxon>
        <taxon>Bacillati</taxon>
        <taxon>Actinomycetota</taxon>
        <taxon>Actinomycetes</taxon>
        <taxon>Kitasatosporales</taxon>
        <taxon>Streptomycetaceae</taxon>
        <taxon>Streptomyces</taxon>
    </lineage>
</organism>
<dbReference type="AlphaFoldDB" id="A0A2S1SQG3"/>
<name>A0A2S1SQG3_9ACTN</name>
<keyword evidence="2" id="KW-1185">Reference proteome</keyword>
<dbReference type="Proteomes" id="UP000244900">
    <property type="component" value="Chromosome"/>
</dbReference>